<evidence type="ECO:0000256" key="3">
    <source>
        <dbReference type="ARBA" id="ARBA00022723"/>
    </source>
</evidence>
<dbReference type="RefSeq" id="WP_371261780.1">
    <property type="nucleotide sequence ID" value="NZ_FPIW01000002.1"/>
</dbReference>
<evidence type="ECO:0000256" key="6">
    <source>
        <dbReference type="HAMAP-Rule" id="MF_01251"/>
    </source>
</evidence>
<evidence type="ECO:0000256" key="7">
    <source>
        <dbReference type="SAM" id="MobiDB-lite"/>
    </source>
</evidence>
<dbReference type="EMBL" id="FPIW01000002">
    <property type="protein sequence ID" value="SFW14220.1"/>
    <property type="molecule type" value="Genomic_DNA"/>
</dbReference>
<feature type="region of interest" description="Disordered" evidence="7">
    <location>
        <begin position="1"/>
        <end position="29"/>
    </location>
</feature>
<dbReference type="Proteomes" id="UP000182680">
    <property type="component" value="Unassembled WGS sequence"/>
</dbReference>
<evidence type="ECO:0000256" key="1">
    <source>
        <dbReference type="ARBA" id="ARBA00022485"/>
    </source>
</evidence>
<dbReference type="HAMAP" id="MF_01251">
    <property type="entry name" value="UPF0313"/>
    <property type="match status" value="1"/>
</dbReference>
<feature type="region of interest" description="Disordered" evidence="7">
    <location>
        <begin position="625"/>
        <end position="757"/>
    </location>
</feature>
<comment type="cofactor">
    <cofactor evidence="6">
        <name>[4Fe-4S] cluster</name>
        <dbReference type="ChEBI" id="CHEBI:49883"/>
    </cofactor>
    <text evidence="6">Binds 1 [4Fe-4S] cluster. The cluster is coordinated with 3 cysteines and an exchangeable S-adenosyl-L-methionine.</text>
</comment>
<proteinExistence type="inferred from homology"/>
<feature type="domain" description="Radical SAM core" evidence="8">
    <location>
        <begin position="334"/>
        <end position="633"/>
    </location>
</feature>
<feature type="binding site" evidence="6">
    <location>
        <position position="355"/>
    </location>
    <ligand>
        <name>[4Fe-4S] cluster</name>
        <dbReference type="ChEBI" id="CHEBI:49883"/>
        <note>4Fe-4S-S-AdoMet</note>
    </ligand>
</feature>
<feature type="compositionally biased region" description="Polar residues" evidence="7">
    <location>
        <begin position="695"/>
        <end position="721"/>
    </location>
</feature>
<dbReference type="PANTHER" id="PTHR32331:SF0">
    <property type="entry name" value="UPF0313 PROTEIN YGIQ"/>
    <property type="match status" value="1"/>
</dbReference>
<sequence>MATKRSGPALSAPRRPAGNAGAASVSGPDSLHRQPLFVPMSVEEMHALGWDCLDVLFVTGDAYVDHSSFGSVLLARWLIHHGFRAGIVAQPRWDKPDDLLVMGRPRLFAGISAGALDSLLAHYTAFRKKRHDDAYTPGGKAGARPNRACLVYANLARRAFPGLPLALGGIEASLRRVSHYDFWTDSLRKPILMDAKADLLIWGMGEYATLEYARRLHKAEDTRGIPGTAWLDRLEQTPEGPRPAGLPPELAQTPAVPLPSHEDILADPVQLLVMTQALERQVHRLDAWAFQPVGDRALVLARPAPPLTTEEMDALYEIPFTRRPHPSYREPIPAAEMMRTSITSHRGCGGGCSFCSLALHQGRRISSRSEDSILAEARRLGQENMERGKGPVAISDVGGPTANMWQGYCALDRMHERGSANRTNPAPAQPRSQAGAEERNTSRCRRTSCCYPTICKFFTTPQGKHVGLLRSVAALPEVKQARIASGVRADLALRDAAALAAYTGEFTGGQLKVAPEHCAPGVLSLMRKPPLEVFEAFLASFIRQSKAAGREQYVVPYLLSGFPGCTDNDMRTLANWLRERNWNPRQTQCFIPTPGTIATAMFYCGKNEAGEDIYVARTDAQRLRQHGILMPGRSSAEGRRQGRPNRPDKQGKKAAAEKDATAGKRTAPGRGTAKSATTATRRNTRRAAAAAGEQTGPTIPQGQTVPGARQSNIRLAKQNAQEMEKPAGAVTAAPKQQNFPSPDAEPEAQENSHAQHA</sequence>
<dbReference type="SUPFAM" id="SSF102114">
    <property type="entry name" value="Radical SAM enzymes"/>
    <property type="match status" value="1"/>
</dbReference>
<feature type="region of interest" description="Disordered" evidence="7">
    <location>
        <begin position="418"/>
        <end position="439"/>
    </location>
</feature>
<feature type="compositionally biased region" description="Low complexity" evidence="7">
    <location>
        <begin position="669"/>
        <end position="692"/>
    </location>
</feature>
<evidence type="ECO:0000259" key="8">
    <source>
        <dbReference type="PROSITE" id="PS51918"/>
    </source>
</evidence>
<gene>
    <name evidence="9" type="ORF">SAMN02910291_00184</name>
</gene>
<dbReference type="SFLD" id="SFLDG01069">
    <property type="entry name" value="UPF0313"/>
    <property type="match status" value="1"/>
</dbReference>
<feature type="compositionally biased region" description="Low complexity" evidence="7">
    <location>
        <begin position="11"/>
        <end position="24"/>
    </location>
</feature>
<dbReference type="Pfam" id="PF08497">
    <property type="entry name" value="Radical_SAM_N"/>
    <property type="match status" value="1"/>
</dbReference>
<dbReference type="InterPro" id="IPR023404">
    <property type="entry name" value="rSAM_horseshoe"/>
</dbReference>
<dbReference type="InterPro" id="IPR058240">
    <property type="entry name" value="rSAM_sf"/>
</dbReference>
<dbReference type="InterPro" id="IPR013704">
    <property type="entry name" value="UPF0313_N"/>
</dbReference>
<keyword evidence="3 6" id="KW-0479">Metal-binding</keyword>
<dbReference type="InterPro" id="IPR007197">
    <property type="entry name" value="rSAM"/>
</dbReference>
<dbReference type="InterPro" id="IPR006638">
    <property type="entry name" value="Elp3/MiaA/NifB-like_rSAM"/>
</dbReference>
<dbReference type="GO" id="GO:0003824">
    <property type="term" value="F:catalytic activity"/>
    <property type="evidence" value="ECO:0007669"/>
    <property type="project" value="InterPro"/>
</dbReference>
<dbReference type="PANTHER" id="PTHR32331">
    <property type="entry name" value="UPF0313 PROTEIN YGIQ"/>
    <property type="match status" value="1"/>
</dbReference>
<evidence type="ECO:0000313" key="9">
    <source>
        <dbReference type="EMBL" id="SFW14220.1"/>
    </source>
</evidence>
<dbReference type="SMART" id="SM00729">
    <property type="entry name" value="Elp3"/>
    <property type="match status" value="1"/>
</dbReference>
<dbReference type="InterPro" id="IPR022946">
    <property type="entry name" value="UPF0313"/>
</dbReference>
<dbReference type="PROSITE" id="PS51918">
    <property type="entry name" value="RADICAL_SAM"/>
    <property type="match status" value="1"/>
</dbReference>
<dbReference type="SFLD" id="SFLDS00029">
    <property type="entry name" value="Radical_SAM"/>
    <property type="match status" value="1"/>
</dbReference>
<dbReference type="GO" id="GO:0051539">
    <property type="term" value="F:4 iron, 4 sulfur cluster binding"/>
    <property type="evidence" value="ECO:0007669"/>
    <property type="project" value="UniProtKB-KW"/>
</dbReference>
<feature type="binding site" evidence="6">
    <location>
        <position position="348"/>
    </location>
    <ligand>
        <name>[4Fe-4S] cluster</name>
        <dbReference type="ChEBI" id="CHEBI:49883"/>
        <note>4Fe-4S-S-AdoMet</note>
    </ligand>
</feature>
<keyword evidence="2 6" id="KW-0949">S-adenosyl-L-methionine</keyword>
<keyword evidence="1 6" id="KW-0004">4Fe-4S</keyword>
<organism evidence="9 10">
    <name type="scientific">Desulfovibrio desulfuricans</name>
    <dbReference type="NCBI Taxonomy" id="876"/>
    <lineage>
        <taxon>Bacteria</taxon>
        <taxon>Pseudomonadati</taxon>
        <taxon>Thermodesulfobacteriota</taxon>
        <taxon>Desulfovibrionia</taxon>
        <taxon>Desulfovibrionales</taxon>
        <taxon>Desulfovibrionaceae</taxon>
        <taxon>Desulfovibrio</taxon>
    </lineage>
</organism>
<feature type="compositionally biased region" description="Polar residues" evidence="7">
    <location>
        <begin position="420"/>
        <end position="432"/>
    </location>
</feature>
<protein>
    <submittedName>
        <fullName evidence="9">Uncharacterized radical SAM protein YgiQ</fullName>
    </submittedName>
</protein>
<dbReference type="GO" id="GO:0005506">
    <property type="term" value="F:iron ion binding"/>
    <property type="evidence" value="ECO:0007669"/>
    <property type="project" value="UniProtKB-UniRule"/>
</dbReference>
<keyword evidence="4 6" id="KW-0408">Iron</keyword>
<dbReference type="Gene3D" id="3.80.30.20">
    <property type="entry name" value="tm_1862 like domain"/>
    <property type="match status" value="1"/>
</dbReference>
<evidence type="ECO:0000313" key="10">
    <source>
        <dbReference type="Proteomes" id="UP000182680"/>
    </source>
</evidence>
<evidence type="ECO:0000256" key="2">
    <source>
        <dbReference type="ARBA" id="ARBA00022691"/>
    </source>
</evidence>
<accession>A0AA94HQE7</accession>
<name>A0AA94HQE7_DESDE</name>
<comment type="similarity">
    <text evidence="6">Belongs to the UPF0313 family.</text>
</comment>
<reference evidence="10" key="1">
    <citation type="submission" date="2016-11" db="EMBL/GenBank/DDBJ databases">
        <authorList>
            <person name="Jaros S."/>
            <person name="Januszkiewicz K."/>
            <person name="Wedrychowicz H."/>
        </authorList>
    </citation>
    <scope>NUCLEOTIDE SEQUENCE [LARGE SCALE GENOMIC DNA]</scope>
    <source>
        <strain evidence="10">DSM 7057</strain>
    </source>
</reference>
<feature type="compositionally biased region" description="Basic and acidic residues" evidence="7">
    <location>
        <begin position="636"/>
        <end position="662"/>
    </location>
</feature>
<evidence type="ECO:0000256" key="5">
    <source>
        <dbReference type="ARBA" id="ARBA00023014"/>
    </source>
</evidence>
<dbReference type="SFLD" id="SFLDG01082">
    <property type="entry name" value="B12-binding_domain_containing"/>
    <property type="match status" value="1"/>
</dbReference>
<keyword evidence="5 6" id="KW-0411">Iron-sulfur</keyword>
<evidence type="ECO:0000256" key="4">
    <source>
        <dbReference type="ARBA" id="ARBA00023004"/>
    </source>
</evidence>
<feature type="binding site" evidence="6">
    <location>
        <position position="352"/>
    </location>
    <ligand>
        <name>[4Fe-4S] cluster</name>
        <dbReference type="ChEBI" id="CHEBI:49883"/>
        <note>4Fe-4S-S-AdoMet</note>
    </ligand>
</feature>
<comment type="caution">
    <text evidence="9">The sequence shown here is derived from an EMBL/GenBank/DDBJ whole genome shotgun (WGS) entry which is preliminary data.</text>
</comment>
<dbReference type="AlphaFoldDB" id="A0AA94HQE7"/>